<evidence type="ECO:0000256" key="1">
    <source>
        <dbReference type="ARBA" id="ARBA00022679"/>
    </source>
</evidence>
<keyword evidence="2" id="KW-0012">Acyltransferase</keyword>
<feature type="domain" description="N-acetyltransferase" evidence="3">
    <location>
        <begin position="3"/>
        <end position="158"/>
    </location>
</feature>
<evidence type="ECO:0000313" key="4">
    <source>
        <dbReference type="EMBL" id="ANF27362.1"/>
    </source>
</evidence>
<dbReference type="EMBL" id="CP015641">
    <property type="protein sequence ID" value="ANF27362.1"/>
    <property type="molecule type" value="Genomic_DNA"/>
</dbReference>
<dbReference type="GO" id="GO:0016747">
    <property type="term" value="F:acyltransferase activity, transferring groups other than amino-acyl groups"/>
    <property type="evidence" value="ECO:0007669"/>
    <property type="project" value="InterPro"/>
</dbReference>
<evidence type="ECO:0000256" key="2">
    <source>
        <dbReference type="ARBA" id="ARBA00023315"/>
    </source>
</evidence>
<dbReference type="AlphaFoldDB" id="A0A172WVD2"/>
<dbReference type="InterPro" id="IPR016181">
    <property type="entry name" value="Acyl_CoA_acyltransferase"/>
</dbReference>
<dbReference type="Proteomes" id="UP000077787">
    <property type="component" value="Chromosome"/>
</dbReference>
<protein>
    <submittedName>
        <fullName evidence="4">GNAT family acetyltransferase</fullName>
    </submittedName>
</protein>
<dbReference type="PANTHER" id="PTHR43877">
    <property type="entry name" value="AMINOALKYLPHOSPHONATE N-ACETYLTRANSFERASE-RELATED-RELATED"/>
    <property type="match status" value="1"/>
</dbReference>
<dbReference type="Gene3D" id="3.40.630.30">
    <property type="match status" value="1"/>
</dbReference>
<dbReference type="RefSeq" id="WP_064482399.1">
    <property type="nucleotide sequence ID" value="NZ_CP015641.1"/>
</dbReference>
<gene>
    <name evidence="4" type="ORF">PS273GM_20630</name>
</gene>
<dbReference type="PROSITE" id="PS51186">
    <property type="entry name" value="GNAT"/>
    <property type="match status" value="1"/>
</dbReference>
<evidence type="ECO:0000259" key="3">
    <source>
        <dbReference type="PROSITE" id="PS51186"/>
    </source>
</evidence>
<dbReference type="OrthoDB" id="7001268at2"/>
<reference evidence="4 5" key="1">
    <citation type="submission" date="2016-05" db="EMBL/GenBank/DDBJ databases">
        <title>Genome sequence of Pseudomonas stutzeri 273 and identification of the exopolysaccharide biosynthesis locus.</title>
        <authorList>
            <person name="Wu S."/>
            <person name="Sun C."/>
        </authorList>
    </citation>
    <scope>NUCLEOTIDE SEQUENCE [LARGE SCALE GENOMIC DNA]</scope>
    <source>
        <strain evidence="4 5">273</strain>
    </source>
</reference>
<sequence length="163" mass="17882">MTFTIRPVCHEDLPAICEWPQDEAELFYCFPKAHYPLTEDQLLEAIAQRAESSVVVQSGRPVAFANFYRWDQGGVCSIGNVIVAPSARRSGAAGFLVDHLCAVAFSKFAAAQVQISCFSLNTAGLLLYPKLGFVPFAIEERQSRAGERIALVHLRRNPPSAGQ</sequence>
<dbReference type="PANTHER" id="PTHR43877:SF2">
    <property type="entry name" value="AMINOALKYLPHOSPHONATE N-ACETYLTRANSFERASE-RELATED"/>
    <property type="match status" value="1"/>
</dbReference>
<accession>A0A172WVD2</accession>
<dbReference type="InterPro" id="IPR050832">
    <property type="entry name" value="Bact_Acetyltransf"/>
</dbReference>
<keyword evidence="1 4" id="KW-0808">Transferase</keyword>
<dbReference type="CDD" id="cd04301">
    <property type="entry name" value="NAT_SF"/>
    <property type="match status" value="1"/>
</dbReference>
<evidence type="ECO:0000313" key="5">
    <source>
        <dbReference type="Proteomes" id="UP000077787"/>
    </source>
</evidence>
<organism evidence="4 5">
    <name type="scientific">Stutzerimonas stutzeri</name>
    <name type="common">Pseudomonas stutzeri</name>
    <dbReference type="NCBI Taxonomy" id="316"/>
    <lineage>
        <taxon>Bacteria</taxon>
        <taxon>Pseudomonadati</taxon>
        <taxon>Pseudomonadota</taxon>
        <taxon>Gammaproteobacteria</taxon>
        <taxon>Pseudomonadales</taxon>
        <taxon>Pseudomonadaceae</taxon>
        <taxon>Stutzerimonas</taxon>
    </lineage>
</organism>
<dbReference type="SUPFAM" id="SSF55729">
    <property type="entry name" value="Acyl-CoA N-acyltransferases (Nat)"/>
    <property type="match status" value="1"/>
</dbReference>
<dbReference type="Pfam" id="PF00583">
    <property type="entry name" value="Acetyltransf_1"/>
    <property type="match status" value="1"/>
</dbReference>
<name>A0A172WVD2_STUST</name>
<proteinExistence type="predicted"/>
<dbReference type="InterPro" id="IPR000182">
    <property type="entry name" value="GNAT_dom"/>
</dbReference>